<dbReference type="STRING" id="1151754.M9M7D1"/>
<protein>
    <recommendedName>
        <fullName evidence="2">DUF7702 domain-containing protein</fullName>
    </recommendedName>
</protein>
<evidence type="ECO:0000313" key="3">
    <source>
        <dbReference type="EMBL" id="GAC76965.1"/>
    </source>
</evidence>
<evidence type="ECO:0000313" key="4">
    <source>
        <dbReference type="Proteomes" id="UP000011976"/>
    </source>
</evidence>
<feature type="transmembrane region" description="Helical" evidence="1">
    <location>
        <begin position="218"/>
        <end position="239"/>
    </location>
</feature>
<feature type="transmembrane region" description="Helical" evidence="1">
    <location>
        <begin position="36"/>
        <end position="58"/>
    </location>
</feature>
<feature type="transmembrane region" description="Helical" evidence="1">
    <location>
        <begin position="70"/>
        <end position="91"/>
    </location>
</feature>
<evidence type="ECO:0000259" key="2">
    <source>
        <dbReference type="Pfam" id="PF24800"/>
    </source>
</evidence>
<dbReference type="AlphaFoldDB" id="M9M7D1"/>
<feature type="transmembrane region" description="Helical" evidence="1">
    <location>
        <begin position="12"/>
        <end position="29"/>
    </location>
</feature>
<keyword evidence="1" id="KW-1133">Transmembrane helix</keyword>
<feature type="transmembrane region" description="Helical" evidence="1">
    <location>
        <begin position="111"/>
        <end position="130"/>
    </location>
</feature>
<accession>M9M7D1</accession>
<dbReference type="Proteomes" id="UP000011976">
    <property type="component" value="Unassembled WGS sequence"/>
</dbReference>
<reference evidence="4" key="1">
    <citation type="journal article" date="2013" name="Genome Announc.">
        <title>Genome sequence of the basidiomycetous yeast Pseudozyma antarctica T-34, a producer of the glycolipid biosurfactants mannosylerythritol lipids.</title>
        <authorList>
            <person name="Morita T."/>
            <person name="Koike H."/>
            <person name="Koyama Y."/>
            <person name="Hagiwara H."/>
            <person name="Ito E."/>
            <person name="Fukuoka T."/>
            <person name="Imura T."/>
            <person name="Machida M."/>
            <person name="Kitamoto D."/>
        </authorList>
    </citation>
    <scope>NUCLEOTIDE SEQUENCE [LARGE SCALE GENOMIC DNA]</scope>
    <source>
        <strain evidence="4">T-34</strain>
    </source>
</reference>
<evidence type="ECO:0000256" key="1">
    <source>
        <dbReference type="SAM" id="Phobius"/>
    </source>
</evidence>
<feature type="transmembrane region" description="Helical" evidence="1">
    <location>
        <begin position="180"/>
        <end position="198"/>
    </location>
</feature>
<sequence length="285" mass="30835">MTWPTTTIFDAVFIPLYAVVGVLNLVNVVRHGRGRTVGFISLLIFSLVHLAGNILLVAEYKANYASIDVTVWGYILQSVGLSFLVSASIAFYTRARGLLHEADKADRITKLLNLVNLAALICIITGYTSADFTNAQGEVINPKLPVQCKIGALLYVGLIVVMALMAAVRLASASIGEAKLIKLALLVAMTFMLVRAAYSVYATFKGSILVPNNVWVKLVLQYMAEFLALATYTALGFLLDRTAKTAHFHIEDGAGISPGTDYSSTDGLHKVPITYVQPRIPPSRA</sequence>
<dbReference type="Pfam" id="PF24800">
    <property type="entry name" value="DUF7702"/>
    <property type="match status" value="1"/>
</dbReference>
<proteinExistence type="predicted"/>
<dbReference type="PANTHER" id="PTHR42109">
    <property type="entry name" value="UNPLACED GENOMIC SCAFFOLD UM_SCAF_CONTIG_1.265, WHOLE GENOME SHOTGUN SEQUENCE"/>
    <property type="match status" value="1"/>
</dbReference>
<gene>
    <name evidence="3" type="ORF">PANT_22d00277</name>
</gene>
<feature type="domain" description="DUF7702" evidence="2">
    <location>
        <begin position="14"/>
        <end position="241"/>
    </location>
</feature>
<keyword evidence="1" id="KW-0812">Transmembrane</keyword>
<dbReference type="EMBL" id="DF196788">
    <property type="protein sequence ID" value="GAC76965.1"/>
    <property type="molecule type" value="Genomic_DNA"/>
</dbReference>
<dbReference type="OrthoDB" id="2560628at2759"/>
<organism evidence="3 4">
    <name type="scientific">Pseudozyma antarctica (strain T-34)</name>
    <name type="common">Yeast</name>
    <name type="synonym">Candida antarctica</name>
    <dbReference type="NCBI Taxonomy" id="1151754"/>
    <lineage>
        <taxon>Eukaryota</taxon>
        <taxon>Fungi</taxon>
        <taxon>Dikarya</taxon>
        <taxon>Basidiomycota</taxon>
        <taxon>Ustilaginomycotina</taxon>
        <taxon>Ustilaginomycetes</taxon>
        <taxon>Ustilaginales</taxon>
        <taxon>Ustilaginaceae</taxon>
        <taxon>Moesziomyces</taxon>
    </lineage>
</organism>
<dbReference type="PANTHER" id="PTHR42109:SF2">
    <property type="entry name" value="INTEGRAL MEMBRANE PROTEIN"/>
    <property type="match status" value="1"/>
</dbReference>
<name>M9M7D1_PSEA3</name>
<dbReference type="InterPro" id="IPR056119">
    <property type="entry name" value="DUF7702"/>
</dbReference>
<feature type="transmembrane region" description="Helical" evidence="1">
    <location>
        <begin position="150"/>
        <end position="168"/>
    </location>
</feature>
<keyword evidence="1" id="KW-0472">Membrane</keyword>